<organism evidence="2 3">
    <name type="scientific">Colletotrichum tanaceti</name>
    <dbReference type="NCBI Taxonomy" id="1306861"/>
    <lineage>
        <taxon>Eukaryota</taxon>
        <taxon>Fungi</taxon>
        <taxon>Dikarya</taxon>
        <taxon>Ascomycota</taxon>
        <taxon>Pezizomycotina</taxon>
        <taxon>Sordariomycetes</taxon>
        <taxon>Hypocreomycetidae</taxon>
        <taxon>Glomerellales</taxon>
        <taxon>Glomerellaceae</taxon>
        <taxon>Colletotrichum</taxon>
        <taxon>Colletotrichum destructivum species complex</taxon>
    </lineage>
</organism>
<name>A0A4V6DH33_9PEZI</name>
<dbReference type="Proteomes" id="UP000310108">
    <property type="component" value="Unassembled WGS sequence"/>
</dbReference>
<feature type="signal peptide" evidence="1">
    <location>
        <begin position="1"/>
        <end position="21"/>
    </location>
</feature>
<accession>A0A4V6DH33</accession>
<reference evidence="2 3" key="1">
    <citation type="journal article" date="2019" name="PLoS ONE">
        <title>Comparative genome analysis indicates high evolutionary potential of pathogenicity genes in Colletotrichum tanaceti.</title>
        <authorList>
            <person name="Lelwala R.V."/>
            <person name="Korhonen P.K."/>
            <person name="Young N.D."/>
            <person name="Scott J.B."/>
            <person name="Ades P.A."/>
            <person name="Gasser R.B."/>
            <person name="Taylor P.W.J."/>
        </authorList>
    </citation>
    <scope>NUCLEOTIDE SEQUENCE [LARGE SCALE GENOMIC DNA]</scope>
    <source>
        <strain evidence="2">BRIP57314</strain>
    </source>
</reference>
<keyword evidence="1" id="KW-0732">Signal</keyword>
<gene>
    <name evidence="2" type="ORF">CTA1_13238</name>
</gene>
<evidence type="ECO:0000313" key="3">
    <source>
        <dbReference type="Proteomes" id="UP000310108"/>
    </source>
</evidence>
<proteinExistence type="predicted"/>
<comment type="caution">
    <text evidence="2">The sequence shown here is derived from an EMBL/GenBank/DDBJ whole genome shotgun (WGS) entry which is preliminary data.</text>
</comment>
<dbReference type="EMBL" id="PJEX01000112">
    <property type="protein sequence ID" value="TKW55056.1"/>
    <property type="molecule type" value="Genomic_DNA"/>
</dbReference>
<protein>
    <recommendedName>
        <fullName evidence="4">Secreted protein</fullName>
    </recommendedName>
</protein>
<keyword evidence="3" id="KW-1185">Reference proteome</keyword>
<evidence type="ECO:0000313" key="2">
    <source>
        <dbReference type="EMBL" id="TKW55056.1"/>
    </source>
</evidence>
<dbReference type="AlphaFoldDB" id="A0A4V6DH33"/>
<evidence type="ECO:0000256" key="1">
    <source>
        <dbReference type="SAM" id="SignalP"/>
    </source>
</evidence>
<evidence type="ECO:0008006" key="4">
    <source>
        <dbReference type="Google" id="ProtNLM"/>
    </source>
</evidence>
<feature type="chain" id="PRO_5020781764" description="Secreted protein" evidence="1">
    <location>
        <begin position="22"/>
        <end position="185"/>
    </location>
</feature>
<sequence length="185" mass="19452">MLFKTLTSAALASLAFQPASGAVPSSQENPSINLAAVEQAGHKAAYDAFQKAPKIVLGAAVSKRQAVPGDGVPDPDRPASTPENIFLLQCTEAGFLGDCLSFGAPPGRCVTYSGFNGTQAFINQWDNQTTSLSSNTGGLCQFYKFTGCNNKGDDRGASLGYNFNLAEATDGYGGDYDNQITSWRC</sequence>